<sequence>MAGGSETDVQRATLVGNILGGFAASSVARRFSLNEPIAARVMKPTYSRRQLLKNLENSRLARESLRFDDYLRREYRLKGRYFAERTTISNGKIGYLSSDYFEGQQIPVRSRAFVDEAGHIKWPNVDGFMVDNLGNPITEQVTLKAGQIIDRYGSSSGRFTSPIENGVTLPFNKRGLPYPEGYQDYHKYELVMDLTKKNIVNAYYQSEEIIRKQISVEMKKWNLSFDDLANIQKGEIAKVFGQGGGIQIKFPTGVGIYKKMGLLKEINEMDNTNILNWKKDIEEVIKNRGFESLHYVLFDEEKRLPWAFHLYQKNGKFYVEGRDERSYIIGHSREYRKFDDAKHELLKKLELVIESNRLKKQLGEPTEYPSPLWNE</sequence>
<dbReference type="AlphaFoldDB" id="A0A7Z8ZX03"/>
<evidence type="ECO:0000259" key="1">
    <source>
        <dbReference type="Pfam" id="PF14021"/>
    </source>
</evidence>
<proteinExistence type="predicted"/>
<name>A0A7Z8ZX03_STRSZ</name>
<gene>
    <name evidence="2" type="ORF">NCTC6180_01650</name>
</gene>
<dbReference type="PANTHER" id="PTHR42059:SF1">
    <property type="entry name" value="TNT DOMAIN-CONTAINING PROTEIN"/>
    <property type="match status" value="1"/>
</dbReference>
<dbReference type="PANTHER" id="PTHR42059">
    <property type="entry name" value="TNT DOMAIN-CONTAINING PROTEIN"/>
    <property type="match status" value="1"/>
</dbReference>
<evidence type="ECO:0000313" key="3">
    <source>
        <dbReference type="Proteomes" id="UP000269903"/>
    </source>
</evidence>
<feature type="domain" description="TNT" evidence="1">
    <location>
        <begin position="142"/>
        <end position="195"/>
    </location>
</feature>
<organism evidence="2 3">
    <name type="scientific">Streptococcus equi subsp. zooepidemicus</name>
    <dbReference type="NCBI Taxonomy" id="40041"/>
    <lineage>
        <taxon>Bacteria</taxon>
        <taxon>Bacillati</taxon>
        <taxon>Bacillota</taxon>
        <taxon>Bacilli</taxon>
        <taxon>Lactobacillales</taxon>
        <taxon>Streptococcaceae</taxon>
        <taxon>Streptococcus</taxon>
    </lineage>
</organism>
<dbReference type="InterPro" id="IPR025331">
    <property type="entry name" value="TNT"/>
</dbReference>
<reference evidence="2 3" key="1">
    <citation type="submission" date="2018-12" db="EMBL/GenBank/DDBJ databases">
        <authorList>
            <consortium name="Pathogen Informatics"/>
        </authorList>
    </citation>
    <scope>NUCLEOTIDE SEQUENCE [LARGE SCALE GENOMIC DNA]</scope>
    <source>
        <strain evidence="2 3">NCTC6180</strain>
    </source>
</reference>
<dbReference type="GO" id="GO:0050135">
    <property type="term" value="F:NADP+ nucleosidase activity"/>
    <property type="evidence" value="ECO:0007669"/>
    <property type="project" value="InterPro"/>
</dbReference>
<dbReference type="InterPro" id="IPR028954">
    <property type="entry name" value="Imm59"/>
</dbReference>
<dbReference type="Pfam" id="PF14021">
    <property type="entry name" value="TNT"/>
    <property type="match status" value="1"/>
</dbReference>
<accession>A0A7Z8ZX03</accession>
<dbReference type="Pfam" id="PF15597">
    <property type="entry name" value="Imm59"/>
    <property type="match status" value="1"/>
</dbReference>
<dbReference type="InterPro" id="IPR053024">
    <property type="entry name" value="Fungal_surface_NADase"/>
</dbReference>
<dbReference type="EMBL" id="LR134317">
    <property type="protein sequence ID" value="VEF08934.1"/>
    <property type="molecule type" value="Genomic_DNA"/>
</dbReference>
<protein>
    <submittedName>
        <fullName evidence="2">Membrane protein</fullName>
    </submittedName>
</protein>
<dbReference type="Proteomes" id="UP000269903">
    <property type="component" value="Chromosome"/>
</dbReference>
<evidence type="ECO:0000313" key="2">
    <source>
        <dbReference type="EMBL" id="VEF08934.1"/>
    </source>
</evidence>